<dbReference type="Pfam" id="PF00505">
    <property type="entry name" value="HMG_box"/>
    <property type="match status" value="1"/>
</dbReference>
<dbReference type="OrthoDB" id="6247875at2759"/>
<feature type="domain" description="HMG box" evidence="2">
    <location>
        <begin position="60"/>
        <end position="129"/>
    </location>
</feature>
<gene>
    <name evidence="3" type="ORF">C2G38_2039913</name>
</gene>
<name>A0A397V642_9GLOM</name>
<dbReference type="InterPro" id="IPR009071">
    <property type="entry name" value="HMG_box_dom"/>
</dbReference>
<evidence type="ECO:0000256" key="1">
    <source>
        <dbReference type="SAM" id="MobiDB-lite"/>
    </source>
</evidence>
<dbReference type="Gene3D" id="1.10.30.10">
    <property type="entry name" value="High mobility group box domain"/>
    <property type="match status" value="1"/>
</dbReference>
<feature type="region of interest" description="Disordered" evidence="1">
    <location>
        <begin position="124"/>
        <end position="169"/>
    </location>
</feature>
<proteinExistence type="predicted"/>
<dbReference type="EMBL" id="QKWP01000797">
    <property type="protein sequence ID" value="RIB14756.1"/>
    <property type="molecule type" value="Genomic_DNA"/>
</dbReference>
<comment type="caution">
    <text evidence="3">The sequence shown here is derived from an EMBL/GenBank/DDBJ whole genome shotgun (WGS) entry which is preliminary data.</text>
</comment>
<dbReference type="AlphaFoldDB" id="A0A397V642"/>
<accession>A0A397V642</accession>
<reference evidence="3 4" key="1">
    <citation type="submission" date="2018-06" db="EMBL/GenBank/DDBJ databases">
        <title>Comparative genomics reveals the genomic features of Rhizophagus irregularis, R. cerebriforme, R. diaphanum and Gigaspora rosea, and their symbiotic lifestyle signature.</title>
        <authorList>
            <person name="Morin E."/>
            <person name="San Clemente H."/>
            <person name="Chen E.C.H."/>
            <person name="De La Providencia I."/>
            <person name="Hainaut M."/>
            <person name="Kuo A."/>
            <person name="Kohler A."/>
            <person name="Murat C."/>
            <person name="Tang N."/>
            <person name="Roy S."/>
            <person name="Loubradou J."/>
            <person name="Henrissat B."/>
            <person name="Grigoriev I.V."/>
            <person name="Corradi N."/>
            <person name="Roux C."/>
            <person name="Martin F.M."/>
        </authorList>
    </citation>
    <scope>NUCLEOTIDE SEQUENCE [LARGE SCALE GENOMIC DNA]</scope>
    <source>
        <strain evidence="3 4">DAOM 194757</strain>
    </source>
</reference>
<feature type="compositionally biased region" description="Basic and acidic residues" evidence="1">
    <location>
        <begin position="150"/>
        <end position="159"/>
    </location>
</feature>
<dbReference type="SUPFAM" id="SSF47095">
    <property type="entry name" value="HMG-box"/>
    <property type="match status" value="1"/>
</dbReference>
<dbReference type="Proteomes" id="UP000266673">
    <property type="component" value="Unassembled WGS sequence"/>
</dbReference>
<evidence type="ECO:0000259" key="2">
    <source>
        <dbReference type="SMART" id="SM00398"/>
    </source>
</evidence>
<dbReference type="InterPro" id="IPR036910">
    <property type="entry name" value="HMG_box_dom_sf"/>
</dbReference>
<organism evidence="3 4">
    <name type="scientific">Gigaspora rosea</name>
    <dbReference type="NCBI Taxonomy" id="44941"/>
    <lineage>
        <taxon>Eukaryota</taxon>
        <taxon>Fungi</taxon>
        <taxon>Fungi incertae sedis</taxon>
        <taxon>Mucoromycota</taxon>
        <taxon>Glomeromycotina</taxon>
        <taxon>Glomeromycetes</taxon>
        <taxon>Diversisporales</taxon>
        <taxon>Gigasporaceae</taxon>
        <taxon>Gigaspora</taxon>
    </lineage>
</organism>
<evidence type="ECO:0000313" key="4">
    <source>
        <dbReference type="Proteomes" id="UP000266673"/>
    </source>
</evidence>
<dbReference type="SMART" id="SM00398">
    <property type="entry name" value="HMG"/>
    <property type="match status" value="1"/>
</dbReference>
<evidence type="ECO:0000313" key="3">
    <source>
        <dbReference type="EMBL" id="RIB14756.1"/>
    </source>
</evidence>
<sequence>MIFIFEENPSAPNEKDNAFLRELRKRVRGPNKIEPLKSLPFPPKFDEHIFLRNKPNMGFKTKAANGWFFYRKAYVEELKANGRTYPMTEISKHIAELWKNEPERVRKYYKELASKAADLHHQAYGNDLSNNNNNNNNNNKSSCVKKSKKFKESQMKSEKPTTIPIEPKGLSTKLPFNEHSINITDEHIYSPYLPTTPCLEYNPYDLFYEPQCNNFYTEHVNLLGDNDNDNFNFDNEYFFWQQNLNTMNTE</sequence>
<keyword evidence="4" id="KW-1185">Reference proteome</keyword>
<feature type="compositionally biased region" description="Low complexity" evidence="1">
    <location>
        <begin position="126"/>
        <end position="142"/>
    </location>
</feature>
<protein>
    <recommendedName>
        <fullName evidence="2">HMG box domain-containing protein</fullName>
    </recommendedName>
</protein>